<comment type="similarity">
    <text evidence="3">Belongs to the terpene synthase family.</text>
</comment>
<gene>
    <name evidence="9" type="ORF">AAHA92_20047</name>
</gene>
<dbReference type="GO" id="GO:0016829">
    <property type="term" value="F:lyase activity"/>
    <property type="evidence" value="ECO:0007669"/>
    <property type="project" value="UniProtKB-KW"/>
</dbReference>
<reference evidence="9 10" key="1">
    <citation type="submission" date="2024-06" db="EMBL/GenBank/DDBJ databases">
        <title>A chromosome level genome sequence of Diviner's sage (Salvia divinorum).</title>
        <authorList>
            <person name="Ford S.A."/>
            <person name="Ro D.-K."/>
            <person name="Ness R.W."/>
            <person name="Phillips M.A."/>
        </authorList>
    </citation>
    <scope>NUCLEOTIDE SEQUENCE [LARGE SCALE GENOMIC DNA]</scope>
    <source>
        <strain evidence="9">SAF-2024a</strain>
        <tissue evidence="9">Leaf</tissue>
    </source>
</reference>
<comment type="cofactor">
    <cofactor evidence="1">
        <name>Mg(2+)</name>
        <dbReference type="ChEBI" id="CHEBI:18420"/>
    </cofactor>
</comment>
<dbReference type="FunFam" id="1.10.600.10:FF:000007">
    <property type="entry name" value="Isoprene synthase, chloroplastic"/>
    <property type="match status" value="1"/>
</dbReference>
<dbReference type="InterPro" id="IPR050148">
    <property type="entry name" value="Terpene_synthase-like"/>
</dbReference>
<dbReference type="InterPro" id="IPR008930">
    <property type="entry name" value="Terpenoid_cyclase/PrenylTrfase"/>
</dbReference>
<evidence type="ECO:0000256" key="5">
    <source>
        <dbReference type="ARBA" id="ARBA00022842"/>
    </source>
</evidence>
<dbReference type="SFLD" id="SFLDG01019">
    <property type="entry name" value="Terpene_Cyclase_Like_1_C_Termi"/>
    <property type="match status" value="1"/>
</dbReference>
<feature type="domain" description="Terpene synthase N-terminal" evidence="7">
    <location>
        <begin position="29"/>
        <end position="209"/>
    </location>
</feature>
<keyword evidence="4" id="KW-0479">Metal-binding</keyword>
<dbReference type="PANTHER" id="PTHR31225">
    <property type="entry name" value="OS04G0344100 PROTEIN-RELATED"/>
    <property type="match status" value="1"/>
</dbReference>
<evidence type="ECO:0000259" key="8">
    <source>
        <dbReference type="Pfam" id="PF03936"/>
    </source>
</evidence>
<dbReference type="Gene3D" id="1.50.10.130">
    <property type="entry name" value="Terpene synthase, N-terminal domain"/>
    <property type="match status" value="1"/>
</dbReference>
<keyword evidence="5" id="KW-0460">Magnesium</keyword>
<feature type="domain" description="Terpene synthase metal-binding" evidence="8">
    <location>
        <begin position="268"/>
        <end position="504"/>
    </location>
</feature>
<dbReference type="Proteomes" id="UP001567538">
    <property type="component" value="Unassembled WGS sequence"/>
</dbReference>
<protein>
    <submittedName>
        <fullName evidence="9">Gamma-cadinene synthase-like</fullName>
    </submittedName>
</protein>
<dbReference type="EMBL" id="JBEAFC010000008">
    <property type="protein sequence ID" value="KAL1543028.1"/>
    <property type="molecule type" value="Genomic_DNA"/>
</dbReference>
<name>A0ABD1GFX7_SALDI</name>
<evidence type="ECO:0000256" key="6">
    <source>
        <dbReference type="ARBA" id="ARBA00023239"/>
    </source>
</evidence>
<evidence type="ECO:0000256" key="4">
    <source>
        <dbReference type="ARBA" id="ARBA00022723"/>
    </source>
</evidence>
<evidence type="ECO:0000256" key="1">
    <source>
        <dbReference type="ARBA" id="ARBA00001946"/>
    </source>
</evidence>
<evidence type="ECO:0000313" key="9">
    <source>
        <dbReference type="EMBL" id="KAL1543028.1"/>
    </source>
</evidence>
<organism evidence="9 10">
    <name type="scientific">Salvia divinorum</name>
    <name type="common">Maria pastora</name>
    <name type="synonym">Diviner's sage</name>
    <dbReference type="NCBI Taxonomy" id="28513"/>
    <lineage>
        <taxon>Eukaryota</taxon>
        <taxon>Viridiplantae</taxon>
        <taxon>Streptophyta</taxon>
        <taxon>Embryophyta</taxon>
        <taxon>Tracheophyta</taxon>
        <taxon>Spermatophyta</taxon>
        <taxon>Magnoliopsida</taxon>
        <taxon>eudicotyledons</taxon>
        <taxon>Gunneridae</taxon>
        <taxon>Pentapetalae</taxon>
        <taxon>asterids</taxon>
        <taxon>lamiids</taxon>
        <taxon>Lamiales</taxon>
        <taxon>Lamiaceae</taxon>
        <taxon>Nepetoideae</taxon>
        <taxon>Mentheae</taxon>
        <taxon>Salviinae</taxon>
        <taxon>Salvia</taxon>
        <taxon>Salvia subgen. Calosphace</taxon>
    </lineage>
</organism>
<dbReference type="GO" id="GO:0016114">
    <property type="term" value="P:terpenoid biosynthetic process"/>
    <property type="evidence" value="ECO:0007669"/>
    <property type="project" value="UniProtKB-ARBA"/>
</dbReference>
<dbReference type="Pfam" id="PF03936">
    <property type="entry name" value="Terpene_synth_C"/>
    <property type="match status" value="1"/>
</dbReference>
<evidence type="ECO:0000259" key="7">
    <source>
        <dbReference type="Pfam" id="PF01397"/>
    </source>
</evidence>
<dbReference type="SUPFAM" id="SSF48576">
    <property type="entry name" value="Terpenoid synthases"/>
    <property type="match status" value="1"/>
</dbReference>
<dbReference type="Pfam" id="PF01397">
    <property type="entry name" value="Terpene_synth"/>
    <property type="match status" value="1"/>
</dbReference>
<dbReference type="InterPro" id="IPR036965">
    <property type="entry name" value="Terpene_synth_N_sf"/>
</dbReference>
<dbReference type="InterPro" id="IPR005630">
    <property type="entry name" value="Terpene_synthase_metal-bd"/>
</dbReference>
<comment type="pathway">
    <text evidence="2">Secondary metabolite biosynthesis; terpenoid biosynthesis.</text>
</comment>
<keyword evidence="6" id="KW-0456">Lyase</keyword>
<evidence type="ECO:0000256" key="3">
    <source>
        <dbReference type="ARBA" id="ARBA00006333"/>
    </source>
</evidence>
<sequence length="565" mass="65665">MAAANMVSVNSSNVRHLRPPTLSYKPSMWGNIFSTYSFDNQVQEKYYEEMEALTKETGRMLMAAESTKLVILIDKIERLGVAYHFEKEIEEKLRIIYESTKEDEGDDDDLLTVALRFRLLRQHQYAVSSDVFNKFVKEDCKWKPESHGTDVEGILSLYEAAHVRIRNEKILDEAAKFTVDQLNHIVSASESPIAKEKVQQVKEKVQQALTHSIHRGLPILNIRFYISIYEREGATDESLLKLAKLNFNFLQNIYRKELAELTSWWDKFDLKNKLPYARDRVVECYLWGNALRHEPQYSYLRVTVAKNMQLVSIMDDTYDNYATLEEDDLFTEILERWNLDEIDVLPDFMQVVFRFIMSTYEDFVVDAEKNGKSFVVPYYRETVKQLGRAYNKEQKWIMERKMPGFEEYMTNSVITSCMYVMFTSLVPGMKSVDEEAVQWLLGEPKIVISTAKMGRTLEDLGSHERENREGKMATVVDCYMNDKGVSKQDAIIEFVELVENGWKDVTAEWAKGSSSVPKELVELLLNYGRIAEITYNNKEDGYTDPEKYWGPLIAALYVDPIPLHI</sequence>
<dbReference type="SFLD" id="SFLDS00005">
    <property type="entry name" value="Isoprenoid_Synthase_Type_I"/>
    <property type="match status" value="1"/>
</dbReference>
<dbReference type="InterPro" id="IPR034741">
    <property type="entry name" value="Terpene_cyclase-like_1_C"/>
</dbReference>
<dbReference type="InterPro" id="IPR001906">
    <property type="entry name" value="Terpene_synth_N"/>
</dbReference>
<dbReference type="PANTHER" id="PTHR31225:SF253">
    <property type="entry name" value="SESQUITERPENE SYNTHASE 31"/>
    <property type="match status" value="1"/>
</dbReference>
<keyword evidence="10" id="KW-1185">Reference proteome</keyword>
<dbReference type="FunFam" id="1.50.10.130:FF:000001">
    <property type="entry name" value="Isoprene synthase, chloroplastic"/>
    <property type="match status" value="1"/>
</dbReference>
<comment type="caution">
    <text evidence="9">The sequence shown here is derived from an EMBL/GenBank/DDBJ whole genome shotgun (WGS) entry which is preliminary data.</text>
</comment>
<evidence type="ECO:0000313" key="10">
    <source>
        <dbReference type="Proteomes" id="UP001567538"/>
    </source>
</evidence>
<evidence type="ECO:0000256" key="2">
    <source>
        <dbReference type="ARBA" id="ARBA00004721"/>
    </source>
</evidence>
<dbReference type="SUPFAM" id="SSF48239">
    <property type="entry name" value="Terpenoid cyclases/Protein prenyltransferases"/>
    <property type="match status" value="1"/>
</dbReference>
<dbReference type="AlphaFoldDB" id="A0ABD1GFX7"/>
<accession>A0ABD1GFX7</accession>
<dbReference type="GO" id="GO:0046872">
    <property type="term" value="F:metal ion binding"/>
    <property type="evidence" value="ECO:0007669"/>
    <property type="project" value="UniProtKB-KW"/>
</dbReference>
<proteinExistence type="inferred from homology"/>
<dbReference type="InterPro" id="IPR044814">
    <property type="entry name" value="Terpene_cyclase_plant_C1"/>
</dbReference>
<dbReference type="InterPro" id="IPR008949">
    <property type="entry name" value="Isoprenoid_synthase_dom_sf"/>
</dbReference>
<dbReference type="Gene3D" id="1.10.600.10">
    <property type="entry name" value="Farnesyl Diphosphate Synthase"/>
    <property type="match status" value="1"/>
</dbReference>
<dbReference type="CDD" id="cd00684">
    <property type="entry name" value="Terpene_cyclase_plant_C1"/>
    <property type="match status" value="1"/>
</dbReference>